<dbReference type="RefSeq" id="WP_006444078.1">
    <property type="nucleotide sequence ID" value="NZ_CP036524.1"/>
</dbReference>
<comment type="caution">
    <text evidence="4">The sequence shown here is derived from an EMBL/GenBank/DDBJ whole genome shotgun (WGS) entry which is preliminary data.</text>
</comment>
<dbReference type="GO" id="GO:0003677">
    <property type="term" value="F:DNA binding"/>
    <property type="evidence" value="ECO:0007669"/>
    <property type="project" value="UniProtKB-UniRule"/>
</dbReference>
<protein>
    <submittedName>
        <fullName evidence="4">Transcriptional regulator, TetR family</fullName>
    </submittedName>
</protein>
<sequence length="210" mass="25207">MNEKFYTLPEEKQQKIINAAMEVFSQNEYKRASTDLIAAKAGVSKGLLFYYFHNKKELYLFLYDYVIEVMKEQVVDEKFYEITDFFELLSYCAGKKVKVLSRNPYITDFAMRAFYSEKEAVSEDLKQINVSRTEELYEMYFKSIDAYKFREGANPYMVMKMLLWMSDGYLHDLQMSGKPIDVDVLMEEFDRWMTMFRKLVYKEEYQNGRD</sequence>
<dbReference type="SUPFAM" id="SSF48498">
    <property type="entry name" value="Tetracyclin repressor-like, C-terminal domain"/>
    <property type="match status" value="1"/>
</dbReference>
<dbReference type="HOGENOM" id="CLU_069356_45_0_9"/>
<dbReference type="STRING" id="553973.CLOHYLEM_06719"/>
<dbReference type="PROSITE" id="PS50977">
    <property type="entry name" value="HTH_TETR_2"/>
    <property type="match status" value="1"/>
</dbReference>
<accession>C0C3Q7</accession>
<reference evidence="4" key="1">
    <citation type="submission" date="2009-02" db="EMBL/GenBank/DDBJ databases">
        <authorList>
            <person name="Fulton L."/>
            <person name="Clifton S."/>
            <person name="Fulton B."/>
            <person name="Xu J."/>
            <person name="Minx P."/>
            <person name="Pepin K.H."/>
            <person name="Johnson M."/>
            <person name="Bhonagiri V."/>
            <person name="Nash W.E."/>
            <person name="Mardis E.R."/>
            <person name="Wilson R.K."/>
        </authorList>
    </citation>
    <scope>NUCLEOTIDE SEQUENCE [LARGE SCALE GENOMIC DNA]</scope>
    <source>
        <strain evidence="4">DSM 15053</strain>
    </source>
</reference>
<proteinExistence type="predicted"/>
<dbReference type="InterPro" id="IPR009057">
    <property type="entry name" value="Homeodomain-like_sf"/>
</dbReference>
<dbReference type="SUPFAM" id="SSF46689">
    <property type="entry name" value="Homeodomain-like"/>
    <property type="match status" value="1"/>
</dbReference>
<keyword evidence="1 2" id="KW-0238">DNA-binding</keyword>
<dbReference type="AlphaFoldDB" id="C0C3Q7"/>
<dbReference type="OrthoDB" id="9780939at2"/>
<dbReference type="InterPro" id="IPR036271">
    <property type="entry name" value="Tet_transcr_reg_TetR-rel_C_sf"/>
</dbReference>
<dbReference type="Gene3D" id="1.10.357.10">
    <property type="entry name" value="Tetracycline Repressor, domain 2"/>
    <property type="match status" value="1"/>
</dbReference>
<dbReference type="Gene3D" id="1.10.10.60">
    <property type="entry name" value="Homeodomain-like"/>
    <property type="match status" value="1"/>
</dbReference>
<organism evidence="4 5">
    <name type="scientific">[Clostridium] hylemonae DSM 15053</name>
    <dbReference type="NCBI Taxonomy" id="553973"/>
    <lineage>
        <taxon>Bacteria</taxon>
        <taxon>Bacillati</taxon>
        <taxon>Bacillota</taxon>
        <taxon>Clostridia</taxon>
        <taxon>Lachnospirales</taxon>
        <taxon>Lachnospiraceae</taxon>
    </lineage>
</organism>
<feature type="DNA-binding region" description="H-T-H motif" evidence="2">
    <location>
        <begin position="33"/>
        <end position="52"/>
    </location>
</feature>
<dbReference type="Proteomes" id="UP000004893">
    <property type="component" value="Unassembled WGS sequence"/>
</dbReference>
<name>C0C3Q7_9FIRM</name>
<dbReference type="PANTHER" id="PTHR43479">
    <property type="entry name" value="ACREF/ENVCD OPERON REPRESSOR-RELATED"/>
    <property type="match status" value="1"/>
</dbReference>
<dbReference type="eggNOG" id="COG1309">
    <property type="taxonomic scope" value="Bacteria"/>
</dbReference>
<gene>
    <name evidence="4" type="ORF">CLOHYLEM_06719</name>
</gene>
<keyword evidence="5" id="KW-1185">Reference proteome</keyword>
<evidence type="ECO:0000256" key="1">
    <source>
        <dbReference type="ARBA" id="ARBA00023125"/>
    </source>
</evidence>
<evidence type="ECO:0000256" key="2">
    <source>
        <dbReference type="PROSITE-ProRule" id="PRU00335"/>
    </source>
</evidence>
<evidence type="ECO:0000313" key="5">
    <source>
        <dbReference type="Proteomes" id="UP000004893"/>
    </source>
</evidence>
<dbReference type="InterPro" id="IPR001647">
    <property type="entry name" value="HTH_TetR"/>
</dbReference>
<feature type="domain" description="HTH tetR-type" evidence="3">
    <location>
        <begin position="10"/>
        <end position="70"/>
    </location>
</feature>
<dbReference type="EMBL" id="ABYI02000029">
    <property type="protein sequence ID" value="EEG73249.1"/>
    <property type="molecule type" value="Genomic_DNA"/>
</dbReference>
<reference evidence="4" key="2">
    <citation type="submission" date="2013-06" db="EMBL/GenBank/DDBJ databases">
        <title>Draft genome sequence of Clostridium hylemonae (DSM 15053).</title>
        <authorList>
            <person name="Sudarsanam P."/>
            <person name="Ley R."/>
            <person name="Guruge J."/>
            <person name="Turnbaugh P.J."/>
            <person name="Mahowald M."/>
            <person name="Liep D."/>
            <person name="Gordon J."/>
        </authorList>
    </citation>
    <scope>NUCLEOTIDE SEQUENCE</scope>
    <source>
        <strain evidence="4">DSM 15053</strain>
    </source>
</reference>
<evidence type="ECO:0000313" key="4">
    <source>
        <dbReference type="EMBL" id="EEG73249.1"/>
    </source>
</evidence>
<dbReference type="Pfam" id="PF00440">
    <property type="entry name" value="TetR_N"/>
    <property type="match status" value="1"/>
</dbReference>
<dbReference type="InterPro" id="IPR050624">
    <property type="entry name" value="HTH-type_Tx_Regulator"/>
</dbReference>
<dbReference type="PRINTS" id="PR00455">
    <property type="entry name" value="HTHTETR"/>
</dbReference>
<evidence type="ECO:0000259" key="3">
    <source>
        <dbReference type="PROSITE" id="PS50977"/>
    </source>
</evidence>
<dbReference type="PANTHER" id="PTHR43479:SF11">
    <property type="entry name" value="ACREF_ENVCD OPERON REPRESSOR-RELATED"/>
    <property type="match status" value="1"/>
</dbReference>